<accession>A0ABS0RZW0</accession>
<comment type="caution">
    <text evidence="1">The sequence shown here is derived from an EMBL/GenBank/DDBJ whole genome shotgun (WGS) entry which is preliminary data.</text>
</comment>
<organism evidence="1 2">
    <name type="scientific">Pectobacterium parmentieri</name>
    <dbReference type="NCBI Taxonomy" id="1905730"/>
    <lineage>
        <taxon>Bacteria</taxon>
        <taxon>Pseudomonadati</taxon>
        <taxon>Pseudomonadota</taxon>
        <taxon>Gammaproteobacteria</taxon>
        <taxon>Enterobacterales</taxon>
        <taxon>Pectobacteriaceae</taxon>
        <taxon>Pectobacterium</taxon>
    </lineage>
</organism>
<evidence type="ECO:0000313" key="1">
    <source>
        <dbReference type="EMBL" id="MBI0554522.1"/>
    </source>
</evidence>
<proteinExistence type="predicted"/>
<evidence type="ECO:0000313" key="2">
    <source>
        <dbReference type="Proteomes" id="UP001194579"/>
    </source>
</evidence>
<dbReference type="EMBL" id="WABS01000013">
    <property type="protein sequence ID" value="MBI0554522.1"/>
    <property type="molecule type" value="Genomic_DNA"/>
</dbReference>
<name>A0ABS0RZW0_PECPM</name>
<protein>
    <submittedName>
        <fullName evidence="1">Uncharacterized protein</fullName>
    </submittedName>
</protein>
<keyword evidence="2" id="KW-1185">Reference proteome</keyword>
<dbReference type="Proteomes" id="UP001194579">
    <property type="component" value="Unassembled WGS sequence"/>
</dbReference>
<gene>
    <name evidence="1" type="ORF">F6Q06_08465</name>
</gene>
<sequence length="128" mass="14185">MITTDVIYARPFMTDDGCDHTDRILWAMNANARARTRSPYVPAPAPRQVVAPKFSPLPKTSGKKRLTTKKTHTGTVLRVGGERTVKLRETPTTWVVGTGEFYYKDTGTRAGGPTRARLLLDTIKPIEA</sequence>
<reference evidence="2" key="1">
    <citation type="submission" date="2023-07" db="EMBL/GenBank/DDBJ databases">
        <title>Identification of Pectobacterium versatile causing blackleg of potato from New York State with a whole genome sequencing approach.</title>
        <authorList>
            <person name="Ma X."/>
            <person name="Swingle B."/>
        </authorList>
    </citation>
    <scope>NUCLEOTIDE SEQUENCE [LARGE SCALE GENOMIC DNA]</scope>
    <source>
        <strain evidence="2">NY1588A</strain>
    </source>
</reference>
<dbReference type="RefSeq" id="WP_198339390.1">
    <property type="nucleotide sequence ID" value="NZ_JBBBPJ010000005.1"/>
</dbReference>